<dbReference type="SUPFAM" id="SSF46955">
    <property type="entry name" value="Putative DNA-binding domain"/>
    <property type="match status" value="1"/>
</dbReference>
<dbReference type="InterPro" id="IPR036690">
    <property type="entry name" value="Fdx_antiC-bd_sf"/>
</dbReference>
<sequence length="797" mass="90102">MLVPVNWLKEYVNIDDISIEELEERLVMSGSKTECVLKTAREVEGVVVGKIVEVVKHPNADKLLITKVDVGENVVQIVTGAQNIKEGDIVPVALVGAKLPGGIKIKKGKLRGEVSNGMLCSAEELGFTENVVPKESKNGIFILNGEFVLGQDIKKALDLNDYIIEFEITPNRPDCLSMIGMARETAATFKRELKYPAINIVNEIEDINDYISIEVKDKDLCRRYAVRAIKDVKIAPSPMWLQLKLMKAGVRPINNIVDITNYVMLEYGIPLHAFDLDKLCGKKILVRRAVEGEIIKTLDGVERKLNQNHLVIADSERPVAIAGVMGGEDTEVTESTKTILLECANFNKTSIRNTSRGIGLRTEASSRFEKGIDPNIIQTALNRVCQLIQELNAGKVIKGVIDIYENKLEKKCIKVRPERVNNLIGIKLSTDEMIDILSRLELEVKEKENVLEVVVPTFRQDLQQEIDFVEEVARIYGYDIINSTLPKGAVWGAKTNAQEIESYTKNILYSLGFNEISTYSFVGPKSLDMIKIPEESFLRRTVKLINPLGEEYSIMRTTLIPSMMEVLTKNINRNVKQAFAFEIGRVFIPHEVPVKTLPIEKKVLTMGMYGDDVDFFDLKGAVCTIFERLGIKDYEFIPEKNHLTFHPGRCATIVYGNHILGNLGEIHPDVIENYGIDNRIYVADIDFDMILGLTRLDRVYKPLPKYPSTSRDMALVVKEEVYAKDIEDIIRENGGKILEKYRLFDVYRGKQIPDGYKSMAYSLTFRALDRTLTDEEVNKVYDKILKELMEKLNAKLR</sequence>
<dbReference type="InterPro" id="IPR009061">
    <property type="entry name" value="DNA-bd_dom_put_sf"/>
</dbReference>
<keyword evidence="9 15" id="KW-0067">ATP-binding</keyword>
<keyword evidence="7 15" id="KW-0479">Metal-binding</keyword>
<comment type="cofactor">
    <cofactor evidence="15">
        <name>Mg(2+)</name>
        <dbReference type="ChEBI" id="CHEBI:18420"/>
    </cofactor>
    <text evidence="15">Binds 2 magnesium ions per tetramer.</text>
</comment>
<dbReference type="SUPFAM" id="SSF55681">
    <property type="entry name" value="Class II aaRS and biotin synthetases"/>
    <property type="match status" value="1"/>
</dbReference>
<dbReference type="InterPro" id="IPR045060">
    <property type="entry name" value="Phe-tRNA-ligase_IIc_bsu"/>
</dbReference>
<dbReference type="SMART" id="SM00873">
    <property type="entry name" value="B3_4"/>
    <property type="match status" value="1"/>
</dbReference>
<dbReference type="Pfam" id="PF01588">
    <property type="entry name" value="tRNA_bind"/>
    <property type="match status" value="1"/>
</dbReference>
<keyword evidence="4 15" id="KW-0963">Cytoplasm</keyword>
<feature type="binding site" evidence="15">
    <location>
        <position position="471"/>
    </location>
    <ligand>
        <name>Mg(2+)</name>
        <dbReference type="ChEBI" id="CHEBI:18420"/>
        <note>shared with alpha subunit</note>
    </ligand>
</feature>
<dbReference type="InterPro" id="IPR004532">
    <property type="entry name" value="Phe-tRNA-ligase_IIc_bsu_bact"/>
</dbReference>
<keyword evidence="13 15" id="KW-0030">Aminoacyl-tRNA synthetase</keyword>
<dbReference type="InterPro" id="IPR045864">
    <property type="entry name" value="aa-tRNA-synth_II/BPL/LPL"/>
</dbReference>
<dbReference type="SUPFAM" id="SSF54991">
    <property type="entry name" value="Anticodon-binding domain of PheRS"/>
    <property type="match status" value="1"/>
</dbReference>
<dbReference type="InterPro" id="IPR041616">
    <property type="entry name" value="PheRS_beta_core"/>
</dbReference>
<dbReference type="PROSITE" id="PS50886">
    <property type="entry name" value="TRBD"/>
    <property type="match status" value="1"/>
</dbReference>
<evidence type="ECO:0000256" key="12">
    <source>
        <dbReference type="ARBA" id="ARBA00022917"/>
    </source>
</evidence>
<evidence type="ECO:0000313" key="20">
    <source>
        <dbReference type="EMBL" id="SHK26819.1"/>
    </source>
</evidence>
<evidence type="ECO:0000256" key="7">
    <source>
        <dbReference type="ARBA" id="ARBA00022723"/>
    </source>
</evidence>
<keyword evidence="6 15" id="KW-0436">Ligase</keyword>
<dbReference type="InterPro" id="IPR033714">
    <property type="entry name" value="tRNA_bind_bactPheRS"/>
</dbReference>
<dbReference type="Gene3D" id="3.30.56.10">
    <property type="match status" value="2"/>
</dbReference>
<dbReference type="SMART" id="SM00874">
    <property type="entry name" value="B5"/>
    <property type="match status" value="1"/>
</dbReference>
<dbReference type="Gene3D" id="3.50.40.10">
    <property type="entry name" value="Phenylalanyl-trna Synthetase, Chain B, domain 3"/>
    <property type="match status" value="1"/>
</dbReference>
<dbReference type="STRING" id="1121266.SAMN02745883_01672"/>
<organism evidence="20 21">
    <name type="scientific">Caminicella sporogenes DSM 14501</name>
    <dbReference type="NCBI Taxonomy" id="1121266"/>
    <lineage>
        <taxon>Bacteria</taxon>
        <taxon>Bacillati</taxon>
        <taxon>Bacillota</taxon>
        <taxon>Clostridia</taxon>
        <taxon>Peptostreptococcales</taxon>
        <taxon>Caminicellaceae</taxon>
        <taxon>Caminicella</taxon>
    </lineage>
</organism>
<evidence type="ECO:0000256" key="4">
    <source>
        <dbReference type="ARBA" id="ARBA00022490"/>
    </source>
</evidence>
<evidence type="ECO:0000259" key="19">
    <source>
        <dbReference type="PROSITE" id="PS51483"/>
    </source>
</evidence>
<feature type="domain" description="B5" evidence="19">
    <location>
        <begin position="408"/>
        <end position="483"/>
    </location>
</feature>
<feature type="binding site" evidence="15">
    <location>
        <position position="461"/>
    </location>
    <ligand>
        <name>Mg(2+)</name>
        <dbReference type="ChEBI" id="CHEBI:18420"/>
        <note>shared with alpha subunit</note>
    </ligand>
</feature>
<dbReference type="FunFam" id="3.30.70.380:FF:000001">
    <property type="entry name" value="Phenylalanine--tRNA ligase beta subunit"/>
    <property type="match status" value="1"/>
</dbReference>
<dbReference type="InterPro" id="IPR002547">
    <property type="entry name" value="tRNA-bd_dom"/>
</dbReference>
<protein>
    <recommendedName>
        <fullName evidence="15">Phenylalanine--tRNA ligase beta subunit</fullName>
        <ecNumber evidence="15">6.1.1.20</ecNumber>
    </recommendedName>
    <alternativeName>
        <fullName evidence="15">Phenylalanyl-tRNA synthetase beta subunit</fullName>
        <shortName evidence="15">PheRS</shortName>
    </alternativeName>
</protein>
<evidence type="ECO:0000256" key="11">
    <source>
        <dbReference type="ARBA" id="ARBA00022884"/>
    </source>
</evidence>
<dbReference type="Proteomes" id="UP000184082">
    <property type="component" value="Unassembled WGS sequence"/>
</dbReference>
<evidence type="ECO:0000256" key="5">
    <source>
        <dbReference type="ARBA" id="ARBA00022555"/>
    </source>
</evidence>
<comment type="catalytic activity">
    <reaction evidence="14 15">
        <text>tRNA(Phe) + L-phenylalanine + ATP = L-phenylalanyl-tRNA(Phe) + AMP + diphosphate + H(+)</text>
        <dbReference type="Rhea" id="RHEA:19413"/>
        <dbReference type="Rhea" id="RHEA-COMP:9668"/>
        <dbReference type="Rhea" id="RHEA-COMP:9699"/>
        <dbReference type="ChEBI" id="CHEBI:15378"/>
        <dbReference type="ChEBI" id="CHEBI:30616"/>
        <dbReference type="ChEBI" id="CHEBI:33019"/>
        <dbReference type="ChEBI" id="CHEBI:58095"/>
        <dbReference type="ChEBI" id="CHEBI:78442"/>
        <dbReference type="ChEBI" id="CHEBI:78531"/>
        <dbReference type="ChEBI" id="CHEBI:456215"/>
        <dbReference type="EC" id="6.1.1.20"/>
    </reaction>
</comment>
<feature type="domain" description="FDX-ACB" evidence="18">
    <location>
        <begin position="704"/>
        <end position="797"/>
    </location>
</feature>
<dbReference type="AlphaFoldDB" id="A0A1M6R2W8"/>
<dbReference type="Gene3D" id="3.30.70.380">
    <property type="entry name" value="Ferrodoxin-fold anticodon-binding domain"/>
    <property type="match status" value="1"/>
</dbReference>
<dbReference type="CDD" id="cd00769">
    <property type="entry name" value="PheRS_beta_core"/>
    <property type="match status" value="1"/>
</dbReference>
<name>A0A1M6R2W8_9FIRM</name>
<keyword evidence="5 16" id="KW-0820">tRNA-binding</keyword>
<dbReference type="InterPro" id="IPR020825">
    <property type="entry name" value="Phe-tRNA_synthase-like_B3/B4"/>
</dbReference>
<dbReference type="Pfam" id="PF03147">
    <property type="entry name" value="FDX-ACB"/>
    <property type="match status" value="1"/>
</dbReference>
<keyword evidence="21" id="KW-1185">Reference proteome</keyword>
<dbReference type="FunFam" id="2.40.50.140:FF:000045">
    <property type="entry name" value="Phenylalanine--tRNA ligase beta subunit"/>
    <property type="match status" value="1"/>
</dbReference>
<feature type="binding site" evidence="15">
    <location>
        <position position="467"/>
    </location>
    <ligand>
        <name>Mg(2+)</name>
        <dbReference type="ChEBI" id="CHEBI:18420"/>
        <note>shared with alpha subunit</note>
    </ligand>
</feature>
<dbReference type="PROSITE" id="PS51483">
    <property type="entry name" value="B5"/>
    <property type="match status" value="1"/>
</dbReference>
<comment type="similarity">
    <text evidence="2 15">Belongs to the phenylalanyl-tRNA synthetase beta subunit family. Type 1 subfamily.</text>
</comment>
<evidence type="ECO:0000256" key="6">
    <source>
        <dbReference type="ARBA" id="ARBA00022598"/>
    </source>
</evidence>
<evidence type="ECO:0000256" key="3">
    <source>
        <dbReference type="ARBA" id="ARBA00011209"/>
    </source>
</evidence>
<dbReference type="InterPro" id="IPR005121">
    <property type="entry name" value="Fdx_antiC-bd"/>
</dbReference>
<dbReference type="GO" id="GO:0004826">
    <property type="term" value="F:phenylalanine-tRNA ligase activity"/>
    <property type="evidence" value="ECO:0007669"/>
    <property type="project" value="UniProtKB-UniRule"/>
</dbReference>
<dbReference type="HAMAP" id="MF_00283">
    <property type="entry name" value="Phe_tRNA_synth_beta1"/>
    <property type="match status" value="1"/>
</dbReference>
<dbReference type="NCBIfam" id="NF045760">
    <property type="entry name" value="YtpR"/>
    <property type="match status" value="1"/>
</dbReference>
<dbReference type="InterPro" id="IPR005147">
    <property type="entry name" value="tRNA_synthase_B5-dom"/>
</dbReference>
<dbReference type="RefSeq" id="WP_072967511.1">
    <property type="nucleotide sequence ID" value="NZ_FRAJ01000013.1"/>
</dbReference>
<keyword evidence="11 16" id="KW-0694">RNA-binding</keyword>
<dbReference type="SUPFAM" id="SSF50249">
    <property type="entry name" value="Nucleic acid-binding proteins"/>
    <property type="match status" value="1"/>
</dbReference>
<evidence type="ECO:0000256" key="16">
    <source>
        <dbReference type="PROSITE-ProRule" id="PRU00209"/>
    </source>
</evidence>
<dbReference type="Gene3D" id="2.40.50.140">
    <property type="entry name" value="Nucleic acid-binding proteins"/>
    <property type="match status" value="1"/>
</dbReference>
<dbReference type="FunFam" id="3.50.40.10:FF:000001">
    <property type="entry name" value="Phenylalanine--tRNA ligase beta subunit"/>
    <property type="match status" value="1"/>
</dbReference>
<evidence type="ECO:0000256" key="8">
    <source>
        <dbReference type="ARBA" id="ARBA00022741"/>
    </source>
</evidence>
<comment type="subunit">
    <text evidence="3 15">Tetramer of two alpha and two beta subunits.</text>
</comment>
<gene>
    <name evidence="15" type="primary">pheT</name>
    <name evidence="20" type="ORF">SAMN02745883_01672</name>
</gene>
<dbReference type="GO" id="GO:0016740">
    <property type="term" value="F:transferase activity"/>
    <property type="evidence" value="ECO:0007669"/>
    <property type="project" value="UniProtKB-ARBA"/>
</dbReference>
<evidence type="ECO:0000256" key="1">
    <source>
        <dbReference type="ARBA" id="ARBA00004496"/>
    </source>
</evidence>
<dbReference type="Pfam" id="PF17759">
    <property type="entry name" value="tRNA_synthFbeta"/>
    <property type="match status" value="1"/>
</dbReference>
<dbReference type="InterPro" id="IPR012340">
    <property type="entry name" value="NA-bd_OB-fold"/>
</dbReference>
<feature type="domain" description="TRNA-binding" evidence="17">
    <location>
        <begin position="40"/>
        <end position="154"/>
    </location>
</feature>
<proteinExistence type="inferred from homology"/>
<dbReference type="PANTHER" id="PTHR10947">
    <property type="entry name" value="PHENYLALANYL-TRNA SYNTHETASE BETA CHAIN AND LEUCINE-RICH REPEAT-CONTAINING PROTEIN 47"/>
    <property type="match status" value="1"/>
</dbReference>
<dbReference type="GO" id="GO:0000287">
    <property type="term" value="F:magnesium ion binding"/>
    <property type="evidence" value="ECO:0007669"/>
    <property type="project" value="UniProtKB-UniRule"/>
</dbReference>
<reference evidence="20 21" key="1">
    <citation type="submission" date="2016-11" db="EMBL/GenBank/DDBJ databases">
        <authorList>
            <person name="Jaros S."/>
            <person name="Januszkiewicz K."/>
            <person name="Wedrychowicz H."/>
        </authorList>
    </citation>
    <scope>NUCLEOTIDE SEQUENCE [LARGE SCALE GENOMIC DNA]</scope>
    <source>
        <strain evidence="20 21">DSM 14501</strain>
    </source>
</reference>
<evidence type="ECO:0000256" key="14">
    <source>
        <dbReference type="ARBA" id="ARBA00049255"/>
    </source>
</evidence>
<dbReference type="CDD" id="cd02796">
    <property type="entry name" value="tRNA_bind_bactPheRS"/>
    <property type="match status" value="1"/>
</dbReference>
<dbReference type="GO" id="GO:0000049">
    <property type="term" value="F:tRNA binding"/>
    <property type="evidence" value="ECO:0007669"/>
    <property type="project" value="UniProtKB-UniRule"/>
</dbReference>
<dbReference type="GO" id="GO:0140096">
    <property type="term" value="F:catalytic activity, acting on a protein"/>
    <property type="evidence" value="ECO:0007669"/>
    <property type="project" value="UniProtKB-ARBA"/>
</dbReference>
<dbReference type="Pfam" id="PF03483">
    <property type="entry name" value="B3_4"/>
    <property type="match status" value="1"/>
</dbReference>
<feature type="binding site" evidence="15">
    <location>
        <position position="470"/>
    </location>
    <ligand>
        <name>Mg(2+)</name>
        <dbReference type="ChEBI" id="CHEBI:18420"/>
        <note>shared with alpha subunit</note>
    </ligand>
</feature>
<keyword evidence="8 15" id="KW-0547">Nucleotide-binding</keyword>
<dbReference type="EC" id="6.1.1.20" evidence="15"/>
<dbReference type="Gene3D" id="3.30.930.10">
    <property type="entry name" value="Bira Bifunctional Protein, Domain 2"/>
    <property type="match status" value="1"/>
</dbReference>
<evidence type="ECO:0000256" key="9">
    <source>
        <dbReference type="ARBA" id="ARBA00022840"/>
    </source>
</evidence>
<dbReference type="Pfam" id="PF03484">
    <property type="entry name" value="B5"/>
    <property type="match status" value="1"/>
</dbReference>
<keyword evidence="10 15" id="KW-0460">Magnesium</keyword>
<keyword evidence="12 15" id="KW-0648">Protein biosynthesis</keyword>
<dbReference type="PANTHER" id="PTHR10947:SF0">
    <property type="entry name" value="PHENYLALANINE--TRNA LIGASE BETA SUBUNIT"/>
    <property type="match status" value="1"/>
</dbReference>
<accession>A0A1M6R2W8</accession>
<dbReference type="GO" id="GO:0009328">
    <property type="term" value="C:phenylalanine-tRNA ligase complex"/>
    <property type="evidence" value="ECO:0007669"/>
    <property type="project" value="TreeGrafter"/>
</dbReference>
<dbReference type="InterPro" id="IPR005146">
    <property type="entry name" value="B3/B4_tRNA-bd"/>
</dbReference>
<dbReference type="SMART" id="SM00896">
    <property type="entry name" value="FDX-ACB"/>
    <property type="match status" value="1"/>
</dbReference>
<dbReference type="GO" id="GO:0005524">
    <property type="term" value="F:ATP binding"/>
    <property type="evidence" value="ECO:0007669"/>
    <property type="project" value="UniProtKB-UniRule"/>
</dbReference>
<dbReference type="NCBIfam" id="TIGR00472">
    <property type="entry name" value="pheT_bact"/>
    <property type="match status" value="1"/>
</dbReference>
<dbReference type="SUPFAM" id="SSF56037">
    <property type="entry name" value="PheT/TilS domain"/>
    <property type="match status" value="1"/>
</dbReference>
<comment type="subcellular location">
    <subcellularLocation>
        <location evidence="1 15">Cytoplasm</location>
    </subcellularLocation>
</comment>
<evidence type="ECO:0000256" key="2">
    <source>
        <dbReference type="ARBA" id="ARBA00008653"/>
    </source>
</evidence>
<dbReference type="GO" id="GO:0006432">
    <property type="term" value="P:phenylalanyl-tRNA aminoacylation"/>
    <property type="evidence" value="ECO:0007669"/>
    <property type="project" value="UniProtKB-UniRule"/>
</dbReference>
<dbReference type="EMBL" id="FRAJ01000013">
    <property type="protein sequence ID" value="SHK26819.1"/>
    <property type="molecule type" value="Genomic_DNA"/>
</dbReference>
<evidence type="ECO:0000259" key="17">
    <source>
        <dbReference type="PROSITE" id="PS50886"/>
    </source>
</evidence>
<evidence type="ECO:0000259" key="18">
    <source>
        <dbReference type="PROSITE" id="PS51447"/>
    </source>
</evidence>
<evidence type="ECO:0000313" key="21">
    <source>
        <dbReference type="Proteomes" id="UP000184082"/>
    </source>
</evidence>
<evidence type="ECO:0000256" key="15">
    <source>
        <dbReference type="HAMAP-Rule" id="MF_00283"/>
    </source>
</evidence>
<dbReference type="PROSITE" id="PS51447">
    <property type="entry name" value="FDX_ACB"/>
    <property type="match status" value="1"/>
</dbReference>
<dbReference type="FunFam" id="3.30.56.10:FF:000002">
    <property type="entry name" value="Phenylalanine--tRNA ligase beta subunit"/>
    <property type="match status" value="1"/>
</dbReference>
<evidence type="ECO:0000256" key="10">
    <source>
        <dbReference type="ARBA" id="ARBA00022842"/>
    </source>
</evidence>
<evidence type="ECO:0000256" key="13">
    <source>
        <dbReference type="ARBA" id="ARBA00023146"/>
    </source>
</evidence>